<sequence length="166" mass="19671">MGGTKKNSEKFLHNRNLKLGKDKSRFTADFYVPIELYSYVIKGIRRERNLAFYLKKLLKDHRLEILRNQEPHKKERTSYQMKFQGLIRLSFRPNENDWAELRSIARYLGVSMCKAFVLLTNLEKRRLSNEESAKEGISKTKFGIISLLQKFSREKNSITFELIFDS</sequence>
<dbReference type="EMBL" id="CP033614">
    <property type="protein sequence ID" value="AYV56280.1"/>
    <property type="molecule type" value="Genomic_DNA"/>
</dbReference>
<dbReference type="RefSeq" id="WP_123179764.1">
    <property type="nucleotide sequence ID" value="NZ_CP033614.1"/>
</dbReference>
<organism evidence="1 2">
    <name type="scientific">Leptospira kmetyi</name>
    <dbReference type="NCBI Taxonomy" id="408139"/>
    <lineage>
        <taxon>Bacteria</taxon>
        <taxon>Pseudomonadati</taxon>
        <taxon>Spirochaetota</taxon>
        <taxon>Spirochaetia</taxon>
        <taxon>Leptospirales</taxon>
        <taxon>Leptospiraceae</taxon>
        <taxon>Leptospira</taxon>
    </lineage>
</organism>
<gene>
    <name evidence="1" type="ORF">EFP84_12670</name>
</gene>
<protein>
    <submittedName>
        <fullName evidence="1">DUF1564 family protein</fullName>
    </submittedName>
</protein>
<evidence type="ECO:0000313" key="1">
    <source>
        <dbReference type="EMBL" id="AYV56280.1"/>
    </source>
</evidence>
<reference evidence="1 2" key="1">
    <citation type="submission" date="2018-11" db="EMBL/GenBank/DDBJ databases">
        <title>Complete genome sequence of Leptospira kmetyi isolate LS 001/16 from soil sample associated with a leptospirosis patient in Kelantan.</title>
        <authorList>
            <person name="Muhammad Yusoff F."/>
            <person name="Muhammad Yusoff S."/>
            <person name="Ahmad M.N."/>
            <person name="Yusof N.Y."/>
            <person name="Aziah I."/>
        </authorList>
    </citation>
    <scope>NUCLEOTIDE SEQUENCE [LARGE SCALE GENOMIC DNA]</scope>
    <source>
        <strain evidence="1 2">LS 001/16</strain>
    </source>
</reference>
<dbReference type="Pfam" id="PF07600">
    <property type="entry name" value="DUF1564"/>
    <property type="match status" value="1"/>
</dbReference>
<dbReference type="InterPro" id="IPR011458">
    <property type="entry name" value="DUF1564"/>
</dbReference>
<dbReference type="AlphaFoldDB" id="A0AAD0URF5"/>
<proteinExistence type="predicted"/>
<evidence type="ECO:0000313" key="2">
    <source>
        <dbReference type="Proteomes" id="UP000276407"/>
    </source>
</evidence>
<dbReference type="KEGG" id="lkm:EFP84_12670"/>
<name>A0AAD0URF5_9LEPT</name>
<dbReference type="Proteomes" id="UP000276407">
    <property type="component" value="Chromosome 1"/>
</dbReference>
<accession>A0AAD0URF5</accession>